<feature type="transmembrane region" description="Helical" evidence="1">
    <location>
        <begin position="14"/>
        <end position="37"/>
    </location>
</feature>
<keyword evidence="1" id="KW-0472">Membrane</keyword>
<comment type="caution">
    <text evidence="2">The sequence shown here is derived from an EMBL/GenBank/DDBJ whole genome shotgun (WGS) entry which is preliminary data.</text>
</comment>
<proteinExistence type="predicted"/>
<organism evidence="2 3">
    <name type="scientific">Cohnella rhizosphaerae</name>
    <dbReference type="NCBI Taxonomy" id="1457232"/>
    <lineage>
        <taxon>Bacteria</taxon>
        <taxon>Bacillati</taxon>
        <taxon>Bacillota</taxon>
        <taxon>Bacilli</taxon>
        <taxon>Bacillales</taxon>
        <taxon>Paenibacillaceae</taxon>
        <taxon>Cohnella</taxon>
    </lineage>
</organism>
<name>A0A9X4KZX2_9BACL</name>
<dbReference type="EMBL" id="JAPDIA010000009">
    <property type="protein sequence ID" value="MDG0813965.1"/>
    <property type="molecule type" value="Genomic_DNA"/>
</dbReference>
<reference evidence="2" key="1">
    <citation type="submission" date="2022-10" db="EMBL/GenBank/DDBJ databases">
        <title>Comparative genomic analysis of Cohnella hashimotonis sp. nov., isolated from the International Space Station.</title>
        <authorList>
            <person name="Simpson A."/>
            <person name="Venkateswaran K."/>
        </authorList>
    </citation>
    <scope>NUCLEOTIDE SEQUENCE</scope>
    <source>
        <strain evidence="2">DSM 28161</strain>
    </source>
</reference>
<protein>
    <submittedName>
        <fullName evidence="2">Uncharacterized protein</fullName>
    </submittedName>
</protein>
<evidence type="ECO:0000313" key="3">
    <source>
        <dbReference type="Proteomes" id="UP001153404"/>
    </source>
</evidence>
<keyword evidence="1" id="KW-1133">Transmembrane helix</keyword>
<evidence type="ECO:0000256" key="1">
    <source>
        <dbReference type="SAM" id="Phobius"/>
    </source>
</evidence>
<keyword evidence="3" id="KW-1185">Reference proteome</keyword>
<accession>A0A9X4KZX2</accession>
<evidence type="ECO:0000313" key="2">
    <source>
        <dbReference type="EMBL" id="MDG0813965.1"/>
    </source>
</evidence>
<dbReference type="Proteomes" id="UP001153404">
    <property type="component" value="Unassembled WGS sequence"/>
</dbReference>
<dbReference type="AlphaFoldDB" id="A0A9X4KZX2"/>
<keyword evidence="1" id="KW-0812">Transmembrane</keyword>
<dbReference type="RefSeq" id="WP_277538497.1">
    <property type="nucleotide sequence ID" value="NZ_JAPDIA010000009.1"/>
</dbReference>
<sequence length="93" mass="10636">MERLIKIPRFVRSLILYSCLIGALPVLILGYVSNTLYSNKLQEKVNRVSEQSLTQFQLRIEQILTMVDYSMTQFMNSHGLVAACRQRAGGEQL</sequence>
<gene>
    <name evidence="2" type="ORF">OMP40_35255</name>
</gene>